<keyword evidence="3" id="KW-1185">Reference proteome</keyword>
<feature type="transmembrane region" description="Helical" evidence="1">
    <location>
        <begin position="16"/>
        <end position="38"/>
    </location>
</feature>
<protein>
    <recommendedName>
        <fullName evidence="4">G protein-coupled receptor</fullName>
    </recommendedName>
</protein>
<accession>A0AAN5D4Q1</accession>
<keyword evidence="1" id="KW-1133">Transmembrane helix</keyword>
<gene>
    <name evidence="2" type="ORF">PMAYCL1PPCAC_26237</name>
</gene>
<proteinExistence type="predicted"/>
<feature type="non-terminal residue" evidence="2">
    <location>
        <position position="116"/>
    </location>
</feature>
<comment type="caution">
    <text evidence="2">The sequence shown here is derived from an EMBL/GenBank/DDBJ whole genome shotgun (WGS) entry which is preliminary data.</text>
</comment>
<name>A0AAN5D4Q1_9BILA</name>
<keyword evidence="1" id="KW-0472">Membrane</keyword>
<dbReference type="AlphaFoldDB" id="A0AAN5D4Q1"/>
<dbReference type="EMBL" id="BTRK01000005">
    <property type="protein sequence ID" value="GMR56042.1"/>
    <property type="molecule type" value="Genomic_DNA"/>
</dbReference>
<sequence>DVRVPPPAEHTWIFKIAYQTANSFGATAATIGKLYIVIHRFVVIRSGIMAEEVWSSRVTSVLILAAVIVSAGQCIPLFYCGHTFLNVGGKSILFFDDECVFTNKILSSYIYFAYSA</sequence>
<evidence type="ECO:0000313" key="2">
    <source>
        <dbReference type="EMBL" id="GMR56042.1"/>
    </source>
</evidence>
<evidence type="ECO:0000256" key="1">
    <source>
        <dbReference type="SAM" id="Phobius"/>
    </source>
</evidence>
<feature type="transmembrane region" description="Helical" evidence="1">
    <location>
        <begin position="58"/>
        <end position="79"/>
    </location>
</feature>
<reference evidence="3" key="1">
    <citation type="submission" date="2022-10" db="EMBL/GenBank/DDBJ databases">
        <title>Genome assembly of Pristionchus species.</title>
        <authorList>
            <person name="Yoshida K."/>
            <person name="Sommer R.J."/>
        </authorList>
    </citation>
    <scope>NUCLEOTIDE SEQUENCE [LARGE SCALE GENOMIC DNA]</scope>
    <source>
        <strain evidence="3">RS5460</strain>
    </source>
</reference>
<dbReference type="Proteomes" id="UP001328107">
    <property type="component" value="Unassembled WGS sequence"/>
</dbReference>
<organism evidence="2 3">
    <name type="scientific">Pristionchus mayeri</name>
    <dbReference type="NCBI Taxonomy" id="1317129"/>
    <lineage>
        <taxon>Eukaryota</taxon>
        <taxon>Metazoa</taxon>
        <taxon>Ecdysozoa</taxon>
        <taxon>Nematoda</taxon>
        <taxon>Chromadorea</taxon>
        <taxon>Rhabditida</taxon>
        <taxon>Rhabditina</taxon>
        <taxon>Diplogasteromorpha</taxon>
        <taxon>Diplogasteroidea</taxon>
        <taxon>Neodiplogasteridae</taxon>
        <taxon>Pristionchus</taxon>
    </lineage>
</organism>
<evidence type="ECO:0008006" key="4">
    <source>
        <dbReference type="Google" id="ProtNLM"/>
    </source>
</evidence>
<keyword evidence="1" id="KW-0812">Transmembrane</keyword>
<feature type="non-terminal residue" evidence="2">
    <location>
        <position position="1"/>
    </location>
</feature>
<evidence type="ECO:0000313" key="3">
    <source>
        <dbReference type="Proteomes" id="UP001328107"/>
    </source>
</evidence>